<comment type="function">
    <text evidence="8">Severs microtubules in an ATP-dependent manner. Microtubule severing may promote rapid reorganization of cellular microtubule arrays.</text>
</comment>
<dbReference type="InterPro" id="IPR027417">
    <property type="entry name" value="P-loop_NTPase"/>
</dbReference>
<evidence type="ECO:0000313" key="12">
    <source>
        <dbReference type="Proteomes" id="UP001295684"/>
    </source>
</evidence>
<dbReference type="InterPro" id="IPR048611">
    <property type="entry name" value="KATNA1_MIT"/>
</dbReference>
<dbReference type="GO" id="GO:0008017">
    <property type="term" value="F:microtubule binding"/>
    <property type="evidence" value="ECO:0007669"/>
    <property type="project" value="UniProtKB-UniRule"/>
</dbReference>
<feature type="binding site" evidence="8">
    <location>
        <begin position="360"/>
        <end position="367"/>
    </location>
    <ligand>
        <name>ATP</name>
        <dbReference type="ChEBI" id="CHEBI:30616"/>
    </ligand>
</feature>
<protein>
    <recommendedName>
        <fullName evidence="8">Katanin p60 ATPase-containing subunit A1</fullName>
        <shortName evidence="8">Katanin p60 subunit A1</shortName>
        <ecNumber evidence="8">5.6.1.1</ecNumber>
    </recommendedName>
    <alternativeName>
        <fullName evidence="8">p60 katanin</fullName>
    </alternativeName>
</protein>
<feature type="region of interest" description="Disordered" evidence="9">
    <location>
        <begin position="180"/>
        <end position="262"/>
    </location>
</feature>
<dbReference type="InterPro" id="IPR050304">
    <property type="entry name" value="MT-severing_AAA_ATPase"/>
</dbReference>
<sequence length="609" mass="69610">MNLNQKVNEISDVPKLIRLCREKACLGLYEDSSIRFTAALKIIKQHCKTLTDYYILNRWKTAEKSIQEERKLVNKLAETTNKSKEQSKHQDERPIQSACSEIKHINLRKIANLECKSNIKTKADISDEQKRIIVAPADISRFGGLMPFEHHQIPHEYIQYNEKGNIINPSDLMNQDLQKNKKDFDPDIDAYSESCSSEHSGRGGKQPAQQKKPKMQLPKDPDVWDPPDPLPQKNQKVRQTAGRRNERQNRPANFFKNAPSPKSNIKRKYEKPWIVPPKKEKKKAKSYLEYVYPDEEGPDADLIKSLEKEVILRNPNVSFDDIADLDDAKRVLEEAVVYPLMMPKFFRGIRRPSKGVCLFGPPGTGKTMLAKAIATLGETTFISISAAALSTKWRGESERLVRILFDIARFYAPTTIFIDEIDSLASKRGNGEHESSRKVKTEFFIQMDGVTSGTTSEYLEESKDSPSKNIMVLAATNRPWDLDEAIIRRLEKRVYIPLPKEKGRKALFDLNLKNIGLSDDIDWDILVDKTKGYSGADINNLCRDAALMPMRRILTQGRFNVKEVISMQDQFEEPLSMKDFLDALSNVNPSVGDEYLEKYAKWAFEFGST</sequence>
<evidence type="ECO:0000256" key="1">
    <source>
        <dbReference type="ARBA" id="ARBA00004245"/>
    </source>
</evidence>
<comment type="caution">
    <text evidence="11">The sequence shown here is derived from an EMBL/GenBank/DDBJ whole genome shotgun (WGS) entry which is preliminary data.</text>
</comment>
<dbReference type="HAMAP" id="MF_03023">
    <property type="entry name" value="Katanin_p60_A1"/>
    <property type="match status" value="1"/>
</dbReference>
<dbReference type="InterPro" id="IPR028596">
    <property type="entry name" value="KATNA1"/>
</dbReference>
<proteinExistence type="inferred from homology"/>
<gene>
    <name evidence="8" type="primary">KATNA1</name>
    <name evidence="11" type="ORF">ECRASSUSDP1_LOCUS3433</name>
</gene>
<dbReference type="GO" id="GO:0016887">
    <property type="term" value="F:ATP hydrolysis activity"/>
    <property type="evidence" value="ECO:0007669"/>
    <property type="project" value="InterPro"/>
</dbReference>
<dbReference type="GO" id="GO:0005874">
    <property type="term" value="C:microtubule"/>
    <property type="evidence" value="ECO:0007669"/>
    <property type="project" value="UniProtKB-KW"/>
</dbReference>
<evidence type="ECO:0000313" key="11">
    <source>
        <dbReference type="EMBL" id="CAI2362114.1"/>
    </source>
</evidence>
<accession>A0AAD1X606</accession>
<evidence type="ECO:0000256" key="3">
    <source>
        <dbReference type="ARBA" id="ARBA00022701"/>
    </source>
</evidence>
<evidence type="ECO:0000256" key="4">
    <source>
        <dbReference type="ARBA" id="ARBA00022741"/>
    </source>
</evidence>
<evidence type="ECO:0000256" key="6">
    <source>
        <dbReference type="ARBA" id="ARBA00023212"/>
    </source>
</evidence>
<dbReference type="GO" id="GO:0051013">
    <property type="term" value="P:microtubule severing"/>
    <property type="evidence" value="ECO:0007669"/>
    <property type="project" value="UniProtKB-UniRule"/>
</dbReference>
<dbReference type="Pfam" id="PF21126">
    <property type="entry name" value="KATNA1_MIT"/>
    <property type="match status" value="1"/>
</dbReference>
<dbReference type="Proteomes" id="UP001295684">
    <property type="component" value="Unassembled WGS sequence"/>
</dbReference>
<keyword evidence="4 8" id="KW-0547">Nucleotide-binding</keyword>
<dbReference type="SUPFAM" id="SSF52540">
    <property type="entry name" value="P-loop containing nucleoside triphosphate hydrolases"/>
    <property type="match status" value="1"/>
</dbReference>
<keyword evidence="2 8" id="KW-0963">Cytoplasm</keyword>
<dbReference type="FunFam" id="3.40.50.300:FF:000159">
    <property type="entry name" value="Katanin p60 ATPase-containing subunit A1"/>
    <property type="match status" value="1"/>
</dbReference>
<keyword evidence="3 8" id="KW-0493">Microtubule</keyword>
<feature type="domain" description="AAA+ ATPase" evidence="10">
    <location>
        <begin position="352"/>
        <end position="500"/>
    </location>
</feature>
<dbReference type="InterPro" id="IPR003593">
    <property type="entry name" value="AAA+_ATPase"/>
</dbReference>
<dbReference type="InterPro" id="IPR003959">
    <property type="entry name" value="ATPase_AAA_core"/>
</dbReference>
<evidence type="ECO:0000256" key="2">
    <source>
        <dbReference type="ARBA" id="ARBA00022490"/>
    </source>
</evidence>
<dbReference type="AlphaFoldDB" id="A0AAD1X606"/>
<comment type="subcellular location">
    <subcellularLocation>
        <location evidence="1 8">Cytoplasm</location>
        <location evidence="1 8">Cytoskeleton</location>
    </subcellularLocation>
</comment>
<dbReference type="Pfam" id="PF17862">
    <property type="entry name" value="AAA_lid_3"/>
    <property type="match status" value="1"/>
</dbReference>
<evidence type="ECO:0000256" key="8">
    <source>
        <dbReference type="HAMAP-Rule" id="MF_03023"/>
    </source>
</evidence>
<comment type="catalytic activity">
    <reaction evidence="8">
        <text>n ATP + n H2O + a microtubule = n ADP + n phosphate + (n+1) alpha/beta tubulin heterodimers.</text>
        <dbReference type="EC" id="5.6.1.1"/>
    </reaction>
</comment>
<dbReference type="Gene3D" id="1.20.58.80">
    <property type="entry name" value="Phosphotransferase system, lactose/cellobiose-type IIA subunit"/>
    <property type="match status" value="1"/>
</dbReference>
<dbReference type="Pfam" id="PF00004">
    <property type="entry name" value="AAA"/>
    <property type="match status" value="1"/>
</dbReference>
<evidence type="ECO:0000256" key="9">
    <source>
        <dbReference type="SAM" id="MobiDB-lite"/>
    </source>
</evidence>
<keyword evidence="5 8" id="KW-0067">ATP-binding</keyword>
<dbReference type="Gene3D" id="1.10.8.60">
    <property type="match status" value="1"/>
</dbReference>
<comment type="similarity">
    <text evidence="8">Belongs to the AAA ATPase family. Katanin p60 subunit A1 subfamily.</text>
</comment>
<keyword evidence="7 8" id="KW-0413">Isomerase</keyword>
<dbReference type="PROSITE" id="PS00674">
    <property type="entry name" value="AAA"/>
    <property type="match status" value="1"/>
</dbReference>
<organism evidence="11 12">
    <name type="scientific">Euplotes crassus</name>
    <dbReference type="NCBI Taxonomy" id="5936"/>
    <lineage>
        <taxon>Eukaryota</taxon>
        <taxon>Sar</taxon>
        <taxon>Alveolata</taxon>
        <taxon>Ciliophora</taxon>
        <taxon>Intramacronucleata</taxon>
        <taxon>Spirotrichea</taxon>
        <taxon>Hypotrichia</taxon>
        <taxon>Euplotida</taxon>
        <taxon>Euplotidae</taxon>
        <taxon>Moneuplotes</taxon>
    </lineage>
</organism>
<dbReference type="PANTHER" id="PTHR23074">
    <property type="entry name" value="AAA DOMAIN-CONTAINING"/>
    <property type="match status" value="1"/>
</dbReference>
<name>A0AAD1X606_EUPCR</name>
<dbReference type="Pfam" id="PF09336">
    <property type="entry name" value="Vps4_C"/>
    <property type="match status" value="1"/>
</dbReference>
<dbReference type="InterPro" id="IPR015415">
    <property type="entry name" value="Spast_Vps4_C"/>
</dbReference>
<evidence type="ECO:0000256" key="5">
    <source>
        <dbReference type="ARBA" id="ARBA00022840"/>
    </source>
</evidence>
<keyword evidence="6 8" id="KW-0206">Cytoskeleton</keyword>
<dbReference type="EMBL" id="CAMPGE010003287">
    <property type="protein sequence ID" value="CAI2362114.1"/>
    <property type="molecule type" value="Genomic_DNA"/>
</dbReference>
<reference evidence="11" key="1">
    <citation type="submission" date="2023-07" db="EMBL/GenBank/DDBJ databases">
        <authorList>
            <consortium name="AG Swart"/>
            <person name="Singh M."/>
            <person name="Singh A."/>
            <person name="Seah K."/>
            <person name="Emmerich C."/>
        </authorList>
    </citation>
    <scope>NUCLEOTIDE SEQUENCE</scope>
    <source>
        <strain evidence="11">DP1</strain>
    </source>
</reference>
<evidence type="ECO:0000259" key="10">
    <source>
        <dbReference type="SMART" id="SM00382"/>
    </source>
</evidence>
<dbReference type="GO" id="GO:0005737">
    <property type="term" value="C:cytoplasm"/>
    <property type="evidence" value="ECO:0007669"/>
    <property type="project" value="UniProtKB-UniRule"/>
</dbReference>
<dbReference type="SMART" id="SM00382">
    <property type="entry name" value="AAA"/>
    <property type="match status" value="1"/>
</dbReference>
<dbReference type="Gene3D" id="3.40.50.300">
    <property type="entry name" value="P-loop containing nucleotide triphosphate hydrolases"/>
    <property type="match status" value="1"/>
</dbReference>
<dbReference type="GO" id="GO:0008568">
    <property type="term" value="F:microtubule severing ATPase activity"/>
    <property type="evidence" value="ECO:0007669"/>
    <property type="project" value="UniProtKB-EC"/>
</dbReference>
<dbReference type="InterPro" id="IPR041569">
    <property type="entry name" value="AAA_lid_3"/>
</dbReference>
<feature type="compositionally biased region" description="Low complexity" evidence="9">
    <location>
        <begin position="205"/>
        <end position="216"/>
    </location>
</feature>
<dbReference type="EC" id="5.6.1.1" evidence="8"/>
<evidence type="ECO:0000256" key="7">
    <source>
        <dbReference type="ARBA" id="ARBA00023235"/>
    </source>
</evidence>
<dbReference type="PANTHER" id="PTHR23074:SF19">
    <property type="entry name" value="KATANIN P60 ATPASE-CONTAINING SUBUNIT A1"/>
    <property type="match status" value="1"/>
</dbReference>
<dbReference type="GO" id="GO:0005524">
    <property type="term" value="F:ATP binding"/>
    <property type="evidence" value="ECO:0007669"/>
    <property type="project" value="UniProtKB-KW"/>
</dbReference>
<keyword evidence="12" id="KW-1185">Reference proteome</keyword>
<dbReference type="InterPro" id="IPR003960">
    <property type="entry name" value="ATPase_AAA_CS"/>
</dbReference>